<sequence>MVGARGVLILRVPISWVPTKIVDTVEVVIIMESLLDEDTLTKGLLKSWGCRINVQPTW</sequence>
<gene>
    <name evidence="1" type="ORF">PIB30_098664</name>
</gene>
<protein>
    <submittedName>
        <fullName evidence="1">Uncharacterized protein</fullName>
    </submittedName>
</protein>
<organism evidence="1 2">
    <name type="scientific">Stylosanthes scabra</name>
    <dbReference type="NCBI Taxonomy" id="79078"/>
    <lineage>
        <taxon>Eukaryota</taxon>
        <taxon>Viridiplantae</taxon>
        <taxon>Streptophyta</taxon>
        <taxon>Embryophyta</taxon>
        <taxon>Tracheophyta</taxon>
        <taxon>Spermatophyta</taxon>
        <taxon>Magnoliopsida</taxon>
        <taxon>eudicotyledons</taxon>
        <taxon>Gunneridae</taxon>
        <taxon>Pentapetalae</taxon>
        <taxon>rosids</taxon>
        <taxon>fabids</taxon>
        <taxon>Fabales</taxon>
        <taxon>Fabaceae</taxon>
        <taxon>Papilionoideae</taxon>
        <taxon>50 kb inversion clade</taxon>
        <taxon>dalbergioids sensu lato</taxon>
        <taxon>Dalbergieae</taxon>
        <taxon>Pterocarpus clade</taxon>
        <taxon>Stylosanthes</taxon>
    </lineage>
</organism>
<comment type="caution">
    <text evidence="1">The sequence shown here is derived from an EMBL/GenBank/DDBJ whole genome shotgun (WGS) entry which is preliminary data.</text>
</comment>
<feature type="non-terminal residue" evidence="1">
    <location>
        <position position="58"/>
    </location>
</feature>
<evidence type="ECO:0000313" key="1">
    <source>
        <dbReference type="EMBL" id="MED6177496.1"/>
    </source>
</evidence>
<dbReference type="EMBL" id="JASCZI010153584">
    <property type="protein sequence ID" value="MED6177496.1"/>
    <property type="molecule type" value="Genomic_DNA"/>
</dbReference>
<evidence type="ECO:0000313" key="2">
    <source>
        <dbReference type="Proteomes" id="UP001341840"/>
    </source>
</evidence>
<reference evidence="1 2" key="1">
    <citation type="journal article" date="2023" name="Plants (Basel)">
        <title>Bridging the Gap: Combining Genomics and Transcriptomics Approaches to Understand Stylosanthes scabra, an Orphan Legume from the Brazilian Caatinga.</title>
        <authorList>
            <person name="Ferreira-Neto J.R.C."/>
            <person name="da Silva M.D."/>
            <person name="Binneck E."/>
            <person name="de Melo N.F."/>
            <person name="da Silva R.H."/>
            <person name="de Melo A.L.T.M."/>
            <person name="Pandolfi V."/>
            <person name="Bustamante F.O."/>
            <person name="Brasileiro-Vidal A.C."/>
            <person name="Benko-Iseppon A.M."/>
        </authorList>
    </citation>
    <scope>NUCLEOTIDE SEQUENCE [LARGE SCALE GENOMIC DNA]</scope>
    <source>
        <tissue evidence="1">Leaves</tissue>
    </source>
</reference>
<dbReference type="Proteomes" id="UP001341840">
    <property type="component" value="Unassembled WGS sequence"/>
</dbReference>
<proteinExistence type="predicted"/>
<accession>A0ABU6VV26</accession>
<name>A0ABU6VV26_9FABA</name>
<keyword evidence="2" id="KW-1185">Reference proteome</keyword>